<accession>A0AAD4ZLH4</accession>
<dbReference type="EMBL" id="JAJFAZ020000001">
    <property type="protein sequence ID" value="KAI5350247.1"/>
    <property type="molecule type" value="Genomic_DNA"/>
</dbReference>
<name>A0AAD4ZLH4_PRUDU</name>
<sequence length="145" mass="16486">MRTLQKGPLLESLNAKGVGNLDICSESVMEIKMLQKLKYANQVEEIGILFYACNAVTDVKENHSWYIDSGCSNHMTGDESLLFNIVTPRDRLRRSTILSALGPFSLPARFCFWEHTSTSQWVHPSWDCSSPSTRLTSKFLRLRSQ</sequence>
<reference evidence="1 2" key="1">
    <citation type="journal article" date="2022" name="G3 (Bethesda)">
        <title>Whole-genome sequence and methylome profiling of the almond [Prunus dulcis (Mill.) D.A. Webb] cultivar 'Nonpareil'.</title>
        <authorList>
            <person name="D'Amico-Willman K.M."/>
            <person name="Ouma W.Z."/>
            <person name="Meulia T."/>
            <person name="Sideli G.M."/>
            <person name="Gradziel T.M."/>
            <person name="Fresnedo-Ramirez J."/>
        </authorList>
    </citation>
    <scope>NUCLEOTIDE SEQUENCE [LARGE SCALE GENOMIC DNA]</scope>
    <source>
        <strain evidence="1">Clone GOH B32 T37-40</strain>
    </source>
</reference>
<comment type="caution">
    <text evidence="1">The sequence shown here is derived from an EMBL/GenBank/DDBJ whole genome shotgun (WGS) entry which is preliminary data.</text>
</comment>
<dbReference type="AlphaFoldDB" id="A0AAD4ZLH4"/>
<dbReference type="Proteomes" id="UP001054821">
    <property type="component" value="Chromosome 1"/>
</dbReference>
<evidence type="ECO:0000313" key="1">
    <source>
        <dbReference type="EMBL" id="KAI5350247.1"/>
    </source>
</evidence>
<keyword evidence="2" id="KW-1185">Reference proteome</keyword>
<evidence type="ECO:0000313" key="2">
    <source>
        <dbReference type="Proteomes" id="UP001054821"/>
    </source>
</evidence>
<proteinExistence type="predicted"/>
<organism evidence="1 2">
    <name type="scientific">Prunus dulcis</name>
    <name type="common">Almond</name>
    <name type="synonym">Amygdalus dulcis</name>
    <dbReference type="NCBI Taxonomy" id="3755"/>
    <lineage>
        <taxon>Eukaryota</taxon>
        <taxon>Viridiplantae</taxon>
        <taxon>Streptophyta</taxon>
        <taxon>Embryophyta</taxon>
        <taxon>Tracheophyta</taxon>
        <taxon>Spermatophyta</taxon>
        <taxon>Magnoliopsida</taxon>
        <taxon>eudicotyledons</taxon>
        <taxon>Gunneridae</taxon>
        <taxon>Pentapetalae</taxon>
        <taxon>rosids</taxon>
        <taxon>fabids</taxon>
        <taxon>Rosales</taxon>
        <taxon>Rosaceae</taxon>
        <taxon>Amygdaloideae</taxon>
        <taxon>Amygdaleae</taxon>
        <taxon>Prunus</taxon>
    </lineage>
</organism>
<gene>
    <name evidence="1" type="ORF">L3X38_003138</name>
</gene>
<protein>
    <submittedName>
        <fullName evidence="1">Uncharacterized protein</fullName>
    </submittedName>
</protein>